<protein>
    <submittedName>
        <fullName evidence="2">Amidohydrolase family protein</fullName>
    </submittedName>
</protein>
<dbReference type="Gene3D" id="3.40.50.10910">
    <property type="entry name" value="Amidohydrolase"/>
    <property type="match status" value="1"/>
</dbReference>
<dbReference type="InterPro" id="IPR032466">
    <property type="entry name" value="Metal_Hydrolase"/>
</dbReference>
<dbReference type="Pfam" id="PF01979">
    <property type="entry name" value="Amidohydro_1"/>
    <property type="match status" value="1"/>
</dbReference>
<dbReference type="SUPFAM" id="SSF51338">
    <property type="entry name" value="Composite domain of metallo-dependent hydrolases"/>
    <property type="match status" value="1"/>
</dbReference>
<accession>A0A6G9H6W3</accession>
<dbReference type="InterPro" id="IPR006680">
    <property type="entry name" value="Amidohydro-rel"/>
</dbReference>
<keyword evidence="2" id="KW-0378">Hydrolase</keyword>
<dbReference type="PANTHER" id="PTHR43135:SF3">
    <property type="entry name" value="ALPHA-D-RIBOSE 1-METHYLPHOSPHONATE 5-TRIPHOSPHATE DIPHOSPHATASE"/>
    <property type="match status" value="1"/>
</dbReference>
<reference evidence="2 3" key="1">
    <citation type="submission" date="2020-03" db="EMBL/GenBank/DDBJ databases">
        <title>A novel species.</title>
        <authorList>
            <person name="Gao J."/>
        </authorList>
    </citation>
    <scope>NUCLEOTIDE SEQUENCE [LARGE SCALE GENOMIC DNA]</scope>
    <source>
        <strain evidence="2 3">QMT-12</strain>
    </source>
</reference>
<dbReference type="PANTHER" id="PTHR43135">
    <property type="entry name" value="ALPHA-D-RIBOSE 1-METHYLPHOSPHONATE 5-TRIPHOSPHATE DIPHOSPHATASE"/>
    <property type="match status" value="1"/>
</dbReference>
<organism evidence="2 3">
    <name type="scientific">Streptomyces liangshanensis</name>
    <dbReference type="NCBI Taxonomy" id="2717324"/>
    <lineage>
        <taxon>Bacteria</taxon>
        <taxon>Bacillati</taxon>
        <taxon>Actinomycetota</taxon>
        <taxon>Actinomycetes</taxon>
        <taxon>Kitasatosporales</taxon>
        <taxon>Streptomycetaceae</taxon>
        <taxon>Streptomyces</taxon>
    </lineage>
</organism>
<proteinExistence type="predicted"/>
<dbReference type="InterPro" id="IPR051781">
    <property type="entry name" value="Metallo-dep_Hydrolase"/>
</dbReference>
<dbReference type="InterPro" id="IPR018228">
    <property type="entry name" value="DNase_TatD-rel_CS"/>
</dbReference>
<dbReference type="Proteomes" id="UP000501179">
    <property type="component" value="Chromosome"/>
</dbReference>
<dbReference type="Gene3D" id="3.30.110.90">
    <property type="entry name" value="Amidohydrolase"/>
    <property type="match status" value="1"/>
</dbReference>
<evidence type="ECO:0000259" key="1">
    <source>
        <dbReference type="Pfam" id="PF01979"/>
    </source>
</evidence>
<gene>
    <name evidence="2" type="ORF">HA039_30395</name>
</gene>
<dbReference type="Gene3D" id="2.30.40.10">
    <property type="entry name" value="Urease, subunit C, domain 1"/>
    <property type="match status" value="1"/>
</dbReference>
<dbReference type="AlphaFoldDB" id="A0A6G9H6W3"/>
<name>A0A6G9H6W3_9ACTN</name>
<dbReference type="InterPro" id="IPR011059">
    <property type="entry name" value="Metal-dep_hydrolase_composite"/>
</dbReference>
<evidence type="ECO:0000313" key="3">
    <source>
        <dbReference type="Proteomes" id="UP000501179"/>
    </source>
</evidence>
<dbReference type="EMBL" id="CP050177">
    <property type="protein sequence ID" value="QIQ06046.1"/>
    <property type="molecule type" value="Genomic_DNA"/>
</dbReference>
<dbReference type="GO" id="GO:0016810">
    <property type="term" value="F:hydrolase activity, acting on carbon-nitrogen (but not peptide) bonds"/>
    <property type="evidence" value="ECO:0007669"/>
    <property type="project" value="InterPro"/>
</dbReference>
<keyword evidence="3" id="KW-1185">Reference proteome</keyword>
<dbReference type="Gene3D" id="1.20.58.520">
    <property type="entry name" value="Amidohydrolase"/>
    <property type="match status" value="1"/>
</dbReference>
<dbReference type="PROSITE" id="PS01137">
    <property type="entry name" value="TATD_1"/>
    <property type="match status" value="1"/>
</dbReference>
<evidence type="ECO:0000313" key="2">
    <source>
        <dbReference type="EMBL" id="QIQ06046.1"/>
    </source>
</evidence>
<sequence>MVTVLRNVRVFDGRRVREPSSVVLRAGRIGGQAVGAELVGAEVVDGDGGVLMAGLIDAHVHLDEVGQLDRLRAYGITTALDMGARPGFIATLRGSVGLPDVRSAGTAAIGPGSPHESLVGPEGVVAGPGAAEGFLADRGAEGSDYLKIIVGDPSPSHDQATLDALVVAARSRGLLVVAHALSHEAVDMAQRAGVDILTHTPKDRLLSAEAVARTVEDGRAVVPTLALAELLDVRAGTPGDSHGTVRANTAALYRAGVPLLAGTDAHVPPWSGPYLAHGESLHRELELLVDAGLSTVDALRAATVLPARYFALADRGVVEPGRRADLVLLDGDPVSDITATRAIRRVWCGGLAYTAP</sequence>
<dbReference type="SUPFAM" id="SSF51556">
    <property type="entry name" value="Metallo-dependent hydrolases"/>
    <property type="match status" value="1"/>
</dbReference>
<dbReference type="RefSeq" id="WP_167034735.1">
    <property type="nucleotide sequence ID" value="NZ_CP050177.1"/>
</dbReference>
<feature type="domain" description="Amidohydrolase-related" evidence="1">
    <location>
        <begin position="50"/>
        <end position="350"/>
    </location>
</feature>
<dbReference type="KEGG" id="slia:HA039_30395"/>